<dbReference type="PANTHER" id="PTHR12809:SF2">
    <property type="entry name" value="MEDIATOR OF RNA POLYMERASE II TRANSCRIPTION SUBUNIT 14"/>
    <property type="match status" value="1"/>
</dbReference>
<evidence type="ECO:0000256" key="10">
    <source>
        <dbReference type="SAM" id="MobiDB-lite"/>
    </source>
</evidence>
<comment type="function">
    <text evidence="9">Component of the Mediator complex, a coactivator involved in the regulated transcription of nearly all RNA polymerase II-dependent genes. Mediator functions as a bridge to convey information from gene-specific regulatory proteins to the basal RNA polymerase II transcription machinery. Mediator is recruited to promoters by direct interactions with regulatory proteins and serves as a scaffold for the assembly of a functional preinitiation complex with RNA polymerase II and the general transcription factors.</text>
</comment>
<reference evidence="12 13" key="1">
    <citation type="submission" date="2023-11" db="EMBL/GenBank/DDBJ databases">
        <title>An acidophilic fungus is an integral part of prey digestion in a carnivorous sundew plant.</title>
        <authorList>
            <person name="Tsai I.J."/>
        </authorList>
    </citation>
    <scope>NUCLEOTIDE SEQUENCE [LARGE SCALE GENOMIC DNA]</scope>
    <source>
        <strain evidence="12">169a</strain>
    </source>
</reference>
<evidence type="ECO:0000313" key="13">
    <source>
        <dbReference type="Proteomes" id="UP001303373"/>
    </source>
</evidence>
<keyword evidence="13" id="KW-1185">Reference proteome</keyword>
<feature type="region of interest" description="Disordered" evidence="10">
    <location>
        <begin position="602"/>
        <end position="667"/>
    </location>
</feature>
<gene>
    <name evidence="12" type="ORF">R9X50_00030500</name>
</gene>
<feature type="region of interest" description="Disordered" evidence="10">
    <location>
        <begin position="461"/>
        <end position="480"/>
    </location>
</feature>
<comment type="subunit">
    <text evidence="9">Component of the Mediator complex.</text>
</comment>
<feature type="compositionally biased region" description="Basic and acidic residues" evidence="10">
    <location>
        <begin position="640"/>
        <end position="666"/>
    </location>
</feature>
<organism evidence="12 13">
    <name type="scientific">Acrodontium crateriforme</name>
    <dbReference type="NCBI Taxonomy" id="150365"/>
    <lineage>
        <taxon>Eukaryota</taxon>
        <taxon>Fungi</taxon>
        <taxon>Dikarya</taxon>
        <taxon>Ascomycota</taxon>
        <taxon>Pezizomycotina</taxon>
        <taxon>Dothideomycetes</taxon>
        <taxon>Dothideomycetidae</taxon>
        <taxon>Mycosphaerellales</taxon>
        <taxon>Teratosphaeriaceae</taxon>
        <taxon>Acrodontium</taxon>
    </lineage>
</organism>
<dbReference type="InterPro" id="IPR013947">
    <property type="entry name" value="Mediator_Med14"/>
</dbReference>
<feature type="compositionally biased region" description="Polar residues" evidence="10">
    <location>
        <begin position="879"/>
        <end position="909"/>
    </location>
</feature>
<feature type="region of interest" description="Disordered" evidence="10">
    <location>
        <begin position="1"/>
        <end position="63"/>
    </location>
</feature>
<dbReference type="GO" id="GO:0016592">
    <property type="term" value="C:mediator complex"/>
    <property type="evidence" value="ECO:0007669"/>
    <property type="project" value="UniProtKB-UniRule"/>
</dbReference>
<evidence type="ECO:0000256" key="7">
    <source>
        <dbReference type="ARBA" id="ARBA00023242"/>
    </source>
</evidence>
<keyword evidence="6 9" id="KW-0804">Transcription</keyword>
<evidence type="ECO:0000256" key="9">
    <source>
        <dbReference type="RuleBase" id="RU365082"/>
    </source>
</evidence>
<dbReference type="Pfam" id="PF08638">
    <property type="entry name" value="Med14"/>
    <property type="match status" value="1"/>
</dbReference>
<feature type="compositionally biased region" description="Basic and acidic residues" evidence="10">
    <location>
        <begin position="363"/>
        <end position="381"/>
    </location>
</feature>
<feature type="compositionally biased region" description="Basic and acidic residues" evidence="10">
    <location>
        <begin position="22"/>
        <end position="37"/>
    </location>
</feature>
<keyword evidence="4 9" id="KW-0805">Transcription regulation</keyword>
<dbReference type="Proteomes" id="UP001303373">
    <property type="component" value="Chromosome 1"/>
</dbReference>
<feature type="region of interest" description="Disordered" evidence="10">
    <location>
        <begin position="354"/>
        <end position="382"/>
    </location>
</feature>
<comment type="subcellular location">
    <subcellularLocation>
        <location evidence="1 9">Nucleus</location>
    </subcellularLocation>
</comment>
<feature type="compositionally biased region" description="Polar residues" evidence="10">
    <location>
        <begin position="38"/>
        <end position="55"/>
    </location>
</feature>
<dbReference type="GO" id="GO:0070847">
    <property type="term" value="C:core mediator complex"/>
    <property type="evidence" value="ECO:0007669"/>
    <property type="project" value="TreeGrafter"/>
</dbReference>
<evidence type="ECO:0000256" key="4">
    <source>
        <dbReference type="ARBA" id="ARBA00023015"/>
    </source>
</evidence>
<name>A0AAQ3LX15_9PEZI</name>
<sequence>MAAPPNPTVFIPPPPLPQFYLPRKEDKIRERDQERLKSSSSSFDGPDNASEQQVANGKPSREQKYETMGQYTYVPAHTYNNQALHVTEIVKDPPIPVDGMNEMHRRVDVSRMTPTQFIALQPRVATGTNNVPPLAIYHICRICLRPRSNRYHYEHPIPPNGVPPPPGICRRCRVRSVKESEVTEVEFHKESNEIKIGLQCIIPNADYISFEEMKEWKRRRFLLSLDRAKCDKTEETSEHDEGDKVISYRHVCVRSVSQTSSRRSLAQAPLSEANKPPIGFRPHTTVVSTAQDAIDAVSEAPVQASATVKVSSKIASRPTPEHVEAHIRKIAREEVERYRQAERKMEIHGGCYAHGRMVPVEPSPHRDITEEAPDKNSREQRPISTKEAIISHEPTEKARTCVPGDQHPIQREKEYAHPGRLLHRPDRVTQVIIKDRVAIDTVTQQRDQHQSERQRAIGQVPMSPPKVEKHPPSVKQHDEGGELSTALKPTLTNAEISYRRVTIEPLIPDHDIQILKKPEREMESAHHMEQSDSSWSGKTDQEYWYGEGGVLTGSGIAKLEKSQKTYRGQATPSEIARGPTSLSDRVVRSHGIKQNNNYFSRMEDAEESQHSTQTIRPGSQYVGDSSVAGVTSSPQRHGRGINDAKDEVAGQKKDSMKNDRAPKANDSEYFYARRTTEPVRGPISSSVRDGDRGCTQVETRELWRRRRQPVETGGVFSSRNRCRQEKEPGTGSDTSRVRFANKVEFSPTPPGSDASSTHFRQIGRQAQDQMDGYRGSENGNDLIETYERRGRVRDRAPTGGREFYVRGTAEHKGESWEGVVEGADTGGATGRQTDARDEMPGRVTMDQLGPKTTDELKKSQQHTPEDIAPSIGAPVLPHSAQSLSGDLSNGKSNNLNGTSPLTRALPNTNGGQGMVSAALSNMKPPPELDQSWREGPQNKRLGTLLERLAQQCYIELNETLAKMQEVPMQPQTVQQPNGVFLHNVQDTSEASLQKKRLLLEWAHDQRDRFTKTLILSDWSRIEKDMARLIDIKVWQDKQRFAHENARHAIGQIKIDTVPAKMPNPNIDGAIELLATGKASWVPDFGYVPPKRLSAKQLLKTLQDMNVLLATRLNLHDELPFHMKDFTIADGRATFTVPGEFEVDLSVADEDPASPFYFIDIRLLFTPSSGAFDERLRGFLEGKINEALATKRLQGCYDFLHNFVLTHKINVLRSQAQDMVSDKWFECIKHENLRRSLTLQYWADMPGPKSWIEIGIDSGKPKAPSRTPSTPRLSIRSFRKGVEMADEQINVDWQNLDLEKMIMAVIAKHSYFILSRMKERILAMASSSQSISLRLADSDASTARPSLALELPSLPLPITVEIEPITGQFSITPRTRVTGNAEQRLNSETSIDGSRWLASVVCAVAQERMAKQAELLGWASVTNRTRQDLTQVFGADVQQHSLYSCSEGWGPNWALGVTFSLIGEKWWIAQIEEKPDSNFVTRRHVKVAKQLCIGDAAEDQQLLSRDFMVRIEELAVAEVSFNILKQELKANRIPYVIEQPPLMPTTPAGNDSRKLSAAIYMRFSALMRERRSKAWKPWAVDHVRLTQHGIVSGSGNDGKPAIARQNLRLTLQKNKMENLRAHFHHTQDKHLAFNAPDGMAIRARTLFGEPLLNQIQERLAEIENLDHRVGVLRKHNFDCTAVSQNRLAFAYNSVLQLGAQLLIRKGGARLKLEPVGNPHLRLRVLLEQGLIGSRGDNFEAFVAILPFTLPVMRAFDHIESVHLKQRTVSIHVHTVTNYSMHYREPLPRCYFEVRGRTRVENGRPTASWFIAIHKKTDKKALSPEYLEALSELWKTKDDGWKGIGDCIIADVQGVQNALQKLDDVVRRFESPEKAAMQSLATATQAETFKSKTTTTKYTTAESTGQHEQEIILLD</sequence>
<dbReference type="GO" id="GO:0006357">
    <property type="term" value="P:regulation of transcription by RNA polymerase II"/>
    <property type="evidence" value="ECO:0007669"/>
    <property type="project" value="InterPro"/>
</dbReference>
<feature type="domain" description="Mediator complex subunit MED14 N-terminal" evidence="11">
    <location>
        <begin position="940"/>
        <end position="1148"/>
    </location>
</feature>
<feature type="region of interest" description="Disordered" evidence="10">
    <location>
        <begin position="820"/>
        <end position="935"/>
    </location>
</feature>
<evidence type="ECO:0000256" key="8">
    <source>
        <dbReference type="ARBA" id="ARBA00032007"/>
    </source>
</evidence>
<evidence type="ECO:0000256" key="5">
    <source>
        <dbReference type="ARBA" id="ARBA00023159"/>
    </source>
</evidence>
<evidence type="ECO:0000256" key="1">
    <source>
        <dbReference type="ARBA" id="ARBA00004123"/>
    </source>
</evidence>
<evidence type="ECO:0000256" key="2">
    <source>
        <dbReference type="ARBA" id="ARBA00007813"/>
    </source>
</evidence>
<evidence type="ECO:0000313" key="12">
    <source>
        <dbReference type="EMBL" id="WPG97528.1"/>
    </source>
</evidence>
<accession>A0AAQ3LX15</accession>
<proteinExistence type="inferred from homology"/>
<keyword evidence="7 9" id="KW-0539">Nucleus</keyword>
<dbReference type="GO" id="GO:0003712">
    <property type="term" value="F:transcription coregulator activity"/>
    <property type="evidence" value="ECO:0007669"/>
    <property type="project" value="UniProtKB-UniRule"/>
</dbReference>
<feature type="compositionally biased region" description="Pro residues" evidence="10">
    <location>
        <begin position="1"/>
        <end position="17"/>
    </location>
</feature>
<dbReference type="EMBL" id="CP138580">
    <property type="protein sequence ID" value="WPG97528.1"/>
    <property type="molecule type" value="Genomic_DNA"/>
</dbReference>
<dbReference type="InterPro" id="IPR055122">
    <property type="entry name" value="Med14_N"/>
</dbReference>
<protein>
    <recommendedName>
        <fullName evidence="3 9">Mediator of RNA polymerase II transcription subunit 14</fullName>
    </recommendedName>
    <alternativeName>
        <fullName evidence="8 9">Mediator complex subunit 14</fullName>
    </alternativeName>
</protein>
<evidence type="ECO:0000256" key="6">
    <source>
        <dbReference type="ARBA" id="ARBA00023163"/>
    </source>
</evidence>
<dbReference type="PANTHER" id="PTHR12809">
    <property type="entry name" value="MEDIATOR COMPLEX SUBUNIT"/>
    <property type="match status" value="1"/>
</dbReference>
<comment type="similarity">
    <text evidence="2 9">Belongs to the Mediator complex subunit 14 family.</text>
</comment>
<evidence type="ECO:0000259" key="11">
    <source>
        <dbReference type="Pfam" id="PF08638"/>
    </source>
</evidence>
<evidence type="ECO:0000256" key="3">
    <source>
        <dbReference type="ARBA" id="ARBA00019619"/>
    </source>
</evidence>
<feature type="compositionally biased region" description="Basic and acidic residues" evidence="10">
    <location>
        <begin position="466"/>
        <end position="480"/>
    </location>
</feature>
<keyword evidence="5 9" id="KW-0010">Activator</keyword>